<evidence type="ECO:0000256" key="1">
    <source>
        <dbReference type="ARBA" id="ARBA00023002"/>
    </source>
</evidence>
<dbReference type="GO" id="GO:0071949">
    <property type="term" value="F:FAD binding"/>
    <property type="evidence" value="ECO:0007669"/>
    <property type="project" value="InterPro"/>
</dbReference>
<evidence type="ECO:0000313" key="3">
    <source>
        <dbReference type="EMBL" id="MDA0162616.1"/>
    </source>
</evidence>
<feature type="domain" description="FAD-binding" evidence="2">
    <location>
        <begin position="8"/>
        <end position="350"/>
    </location>
</feature>
<dbReference type="Proteomes" id="UP001149140">
    <property type="component" value="Unassembled WGS sequence"/>
</dbReference>
<dbReference type="Pfam" id="PF01494">
    <property type="entry name" value="FAD_binding_3"/>
    <property type="match status" value="1"/>
</dbReference>
<proteinExistence type="predicted"/>
<dbReference type="GO" id="GO:0008688">
    <property type="term" value="F:3-(3-hydroxyphenyl)propionate hydroxylase activity"/>
    <property type="evidence" value="ECO:0007669"/>
    <property type="project" value="UniProtKB-EC"/>
</dbReference>
<evidence type="ECO:0000259" key="2">
    <source>
        <dbReference type="Pfam" id="PF01494"/>
    </source>
</evidence>
<dbReference type="EMBL" id="JAPDOD010000019">
    <property type="protein sequence ID" value="MDA0162616.1"/>
    <property type="molecule type" value="Genomic_DNA"/>
</dbReference>
<dbReference type="NCBIfam" id="NF004829">
    <property type="entry name" value="PRK06183.1-3"/>
    <property type="match status" value="1"/>
</dbReference>
<dbReference type="EC" id="1.14.13.127" evidence="3"/>
<dbReference type="InterPro" id="IPR002938">
    <property type="entry name" value="FAD-bd"/>
</dbReference>
<name>A0A9X3S401_9ACTN</name>
<dbReference type="AlphaFoldDB" id="A0A9X3S401"/>
<dbReference type="RefSeq" id="WP_270041856.1">
    <property type="nucleotide sequence ID" value="NZ_JAPDOD010000019.1"/>
</dbReference>
<reference evidence="3" key="1">
    <citation type="submission" date="2022-10" db="EMBL/GenBank/DDBJ databases">
        <title>The WGS of Solirubrobacter ginsenosidimutans DSM 21036.</title>
        <authorList>
            <person name="Jiang Z."/>
        </authorList>
    </citation>
    <scope>NUCLEOTIDE SEQUENCE</scope>
    <source>
        <strain evidence="3">DSM 21036</strain>
    </source>
</reference>
<comment type="caution">
    <text evidence="3">The sequence shown here is derived from an EMBL/GenBank/DDBJ whole genome shotgun (WGS) entry which is preliminary data.</text>
</comment>
<dbReference type="Gene3D" id="3.30.9.10">
    <property type="entry name" value="D-Amino Acid Oxidase, subunit A, domain 2"/>
    <property type="match status" value="1"/>
</dbReference>
<evidence type="ECO:0000313" key="4">
    <source>
        <dbReference type="Proteomes" id="UP001149140"/>
    </source>
</evidence>
<accession>A0A9X3S401</accession>
<sequence length="539" mass="58250">MTLEPTVADVAIVGYGPVGQALSALLAGHGHRVCVVERHTQLYALPRAFRFDGEAMRIFQRLGIADELREDLGEIDHVAWIGADGEPTVEIDTSSPHPSGWRRDYLFYQPALERALDRAARSQPTLELRRGWACERVVQHDDRVALTIRRGSEPTPGHWVASDETATVLARYVIGADGAHSIVRDASGIGQVDLGFSEDWLVMDVRPHDMATVAHLPVAAEYGDPRRPHIFVHNGTRYVRWEFMLLDGDDRAAYASDPALAWALIEDHLTPDEGELVRQTVYEFGSAVTETMRSGRALLAGDSAHLMPPFMGEGLCAGLRDADSLAWRLDLVLRGVAGDDLLDSYTLERRYQNRTSIGASMLMGMLTSTLDPNDAAARDRAFRSGAQPPARVMPGIGRDGCVAPSPIALLAGERAVQGVVEVAGRTGRFDDVVGRGFVLLIDGGDPDEVLEPQLIAYVTDELGGVVVSLNPSIPRGVKDADGALTAWLHENRVAAVLIRPDAYVFGAAHQPAGAAELVRALRHALSGRTTGAAGLERAA</sequence>
<dbReference type="SUPFAM" id="SSF51905">
    <property type="entry name" value="FAD/NAD(P)-binding domain"/>
    <property type="match status" value="1"/>
</dbReference>
<dbReference type="PANTHER" id="PTHR43476">
    <property type="entry name" value="3-(3-HYDROXY-PHENYL)PROPIONATE/3-HYDROXYCINNAMIC ACID HYDROXYLASE"/>
    <property type="match status" value="1"/>
</dbReference>
<dbReference type="PANTHER" id="PTHR43476:SF3">
    <property type="entry name" value="FAD-BINDING MONOOXYGENASE"/>
    <property type="match status" value="1"/>
</dbReference>
<gene>
    <name evidence="3" type="ORF">OM076_20245</name>
</gene>
<keyword evidence="1 3" id="KW-0560">Oxidoreductase</keyword>
<dbReference type="GO" id="GO:0019622">
    <property type="term" value="P:3-(3-hydroxy)phenylpropionate catabolic process"/>
    <property type="evidence" value="ECO:0007669"/>
    <property type="project" value="TreeGrafter"/>
</dbReference>
<dbReference type="PRINTS" id="PR00420">
    <property type="entry name" value="RNGMNOXGNASE"/>
</dbReference>
<dbReference type="InterPro" id="IPR050631">
    <property type="entry name" value="PheA/TfdB_FAD_monoxygenase"/>
</dbReference>
<organism evidence="3 4">
    <name type="scientific">Solirubrobacter ginsenosidimutans</name>
    <dbReference type="NCBI Taxonomy" id="490573"/>
    <lineage>
        <taxon>Bacteria</taxon>
        <taxon>Bacillati</taxon>
        <taxon>Actinomycetota</taxon>
        <taxon>Thermoleophilia</taxon>
        <taxon>Solirubrobacterales</taxon>
        <taxon>Solirubrobacteraceae</taxon>
        <taxon>Solirubrobacter</taxon>
    </lineage>
</organism>
<dbReference type="Gene3D" id="3.50.50.60">
    <property type="entry name" value="FAD/NAD(P)-binding domain"/>
    <property type="match status" value="1"/>
</dbReference>
<dbReference type="Gene3D" id="3.40.30.120">
    <property type="match status" value="1"/>
</dbReference>
<keyword evidence="4" id="KW-1185">Reference proteome</keyword>
<protein>
    <submittedName>
        <fullName evidence="3">Bifunctional 3-(3-hydroxy-phenyl)propionate/3-hydroxycinnamic acid hydroxylase</fullName>
        <ecNumber evidence="3">1.14.13.127</ecNumber>
    </submittedName>
</protein>
<dbReference type="InterPro" id="IPR036188">
    <property type="entry name" value="FAD/NAD-bd_sf"/>
</dbReference>